<feature type="domain" description="NrS-1 polymerase-like HBD" evidence="1">
    <location>
        <begin position="251"/>
        <end position="313"/>
    </location>
</feature>
<dbReference type="KEGG" id="hsal:JMJ58_18585"/>
<gene>
    <name evidence="2" type="ORF">JMJ58_18585</name>
</gene>
<protein>
    <recommendedName>
        <fullName evidence="1">NrS-1 polymerase-like HBD domain-containing protein</fullName>
    </recommendedName>
</protein>
<sequence length="321" mass="36951">MSGPPIQQGEHRGWSNLEPLCEREQWVVTKDKRPICPAKGWQQLENQLPFQDACRKAKKRNGEVAFVLNPKDPFVILDFDHVRQTDPGRTSGEVENIIERLSTYTELSRSGTGFHLVCIGAMLPDKVESGQLHEKGKIEVFDSGQYVVLTGNQVRPFDPIRDFNEKGTTDDSPLLELQREYLPERTELSNDGKRKADFDLENVSDQSLYLTPQEIRRTIEEYKKSGNQPAKRALNRWDSPEGSSLEFASSSEADLGFVSDLAFWCREDAHLIDQCFRQSNRMRDKWLEVHYADGRTYGEMTIRRAIRSNYDSFSGHYVRSR</sequence>
<organism evidence="2 3">
    <name type="scientific">Haloterrigena salifodinae</name>
    <dbReference type="NCBI Taxonomy" id="2675099"/>
    <lineage>
        <taxon>Archaea</taxon>
        <taxon>Methanobacteriati</taxon>
        <taxon>Methanobacteriota</taxon>
        <taxon>Stenosarchaea group</taxon>
        <taxon>Halobacteria</taxon>
        <taxon>Halobacteriales</taxon>
        <taxon>Natrialbaceae</taxon>
        <taxon>Haloterrigena</taxon>
    </lineage>
</organism>
<reference evidence="2 3" key="1">
    <citation type="submission" date="2021-01" db="EMBL/GenBank/DDBJ databases">
        <title>Genome Sequence and Methylation Pattern of Haloterrigena salifodinae BOL5-1, An Extremely Halophilic Archaeon from a Bolivian Salt Mine.</title>
        <authorList>
            <person name="DasSarma P."/>
            <person name="Anton B.P."/>
            <person name="DasSarma S.L."/>
            <person name="von Ehrenheim H.A.L."/>
            <person name="Martinez F.L."/>
            <person name="Guzman D."/>
            <person name="Roberts R.J."/>
            <person name="DasSarma S."/>
        </authorList>
    </citation>
    <scope>NUCLEOTIDE SEQUENCE [LARGE SCALE GENOMIC DNA]</scope>
    <source>
        <strain evidence="2 3">BOL5-1</strain>
    </source>
</reference>
<evidence type="ECO:0000313" key="2">
    <source>
        <dbReference type="EMBL" id="QRV14897.1"/>
    </source>
</evidence>
<dbReference type="OrthoDB" id="238910at2157"/>
<dbReference type="EMBL" id="CP069188">
    <property type="protein sequence ID" value="QRV14897.1"/>
    <property type="molecule type" value="Genomic_DNA"/>
</dbReference>
<evidence type="ECO:0000313" key="3">
    <source>
        <dbReference type="Proteomes" id="UP000637819"/>
    </source>
</evidence>
<dbReference type="RefSeq" id="WP_204747542.1">
    <property type="nucleotide sequence ID" value="NZ_CP069188.1"/>
</dbReference>
<dbReference type="AlphaFoldDB" id="A0A8T8DZU7"/>
<dbReference type="Proteomes" id="UP000637819">
    <property type="component" value="Chromosome"/>
</dbReference>
<name>A0A8T8DZU7_9EURY</name>
<proteinExistence type="predicted"/>
<keyword evidence="3" id="KW-1185">Reference proteome</keyword>
<dbReference type="InterPro" id="IPR054468">
    <property type="entry name" value="NrSPol-like_HBD"/>
</dbReference>
<evidence type="ECO:0000259" key="1">
    <source>
        <dbReference type="Pfam" id="PF22763"/>
    </source>
</evidence>
<dbReference type="GeneID" id="62877175"/>
<accession>A0A8T8DZU7</accession>
<dbReference type="Pfam" id="PF22763">
    <property type="entry name" value="NrS1-1_pol-like_HBD"/>
    <property type="match status" value="1"/>
</dbReference>